<comment type="caution">
    <text evidence="1">The sequence shown here is derived from an EMBL/GenBank/DDBJ whole genome shotgun (WGS) entry which is preliminary data.</text>
</comment>
<protein>
    <submittedName>
        <fullName evidence="1">Uncharacterized protein</fullName>
    </submittedName>
</protein>
<sequence>MSKVIPIQRRPNLRGEPSSERFIGAFAQPENRWFHSTFNFRAAWQGKGRMLQVCLGQLSFNPMDTAFLLWQEMSRQEWQCGCGQGNEVPVNREDIGCAVQSMLRYWKTVEGKESSTADIVEQFWPDLGRLIDGVGSLTSLSVETSRRLLHKLRPSRLTAEDIIYTYLQARQNIDFELERALWVDGLAKAEEPWWVAQERYLQEEDLPIKERIAPWRLYARMRGRIDQKLTLTPGNEDTMQQFVNHMVDDVINTALVVPWKSEKVKVQPLTLEANTLDSDERRRFEVEWLKSSVVEKPVLLDILGPPWQQTTVRITVSRFGRQWWLSEAEWAEPRYLTMKEKVNKVKEPFFFRVYDLGKNVRTVTNRLDSDQELFCPMVRINDYWEERSLLWKSAIDEGHDKRCTFYRIGHELVMVCDDDINLNLWERRLFSRAIVPVHRGRLPLWLKTAFTERMRTIQASSFDEWSRLFRKTLSFLSMELLELSKEWWPQPEESLAQPEVYWSLVLRAWSEWLTDGEPAELANAVFLLGHRLGTSPEQLLHPHHSARGLLLEFLTVALPPEQQPPGLRHELELLHPPLARVLKKWFEQPFRIYQIVEWRTEGTCRIIDLLREREQEIELRSYFEPPQAGKGMVARLLPLEGQRYCLLGCLEVEPSHIPLLKERMASLHREMETDCNEYMPEASWRFLGEVLQMLPSSGEYLMKEPRLEARKEVCLS</sequence>
<keyword evidence="2" id="KW-1185">Reference proteome</keyword>
<evidence type="ECO:0000313" key="2">
    <source>
        <dbReference type="Proteomes" id="UP000617402"/>
    </source>
</evidence>
<dbReference type="Proteomes" id="UP000617402">
    <property type="component" value="Unassembled WGS sequence"/>
</dbReference>
<accession>A0ABR7T277</accession>
<name>A0ABR7T277_HELCL</name>
<dbReference type="EMBL" id="JACVHF010000002">
    <property type="protein sequence ID" value="MBC9783636.1"/>
    <property type="molecule type" value="Genomic_DNA"/>
</dbReference>
<evidence type="ECO:0000313" key="1">
    <source>
        <dbReference type="EMBL" id="MBC9783636.1"/>
    </source>
</evidence>
<organism evidence="1 2">
    <name type="scientific">Heliobacterium chlorum</name>
    <dbReference type="NCBI Taxonomy" id="2698"/>
    <lineage>
        <taxon>Bacteria</taxon>
        <taxon>Bacillati</taxon>
        <taxon>Bacillota</taxon>
        <taxon>Clostridia</taxon>
        <taxon>Eubacteriales</taxon>
        <taxon>Heliobacteriaceae</taxon>
        <taxon>Heliobacterium</taxon>
    </lineage>
</organism>
<gene>
    <name evidence="1" type="ORF">H1S01_03790</name>
</gene>
<proteinExistence type="predicted"/>
<dbReference type="RefSeq" id="WP_188038786.1">
    <property type="nucleotide sequence ID" value="NZ_JACVHF010000002.1"/>
</dbReference>
<reference evidence="1 2" key="1">
    <citation type="submission" date="2020-07" db="EMBL/GenBank/DDBJ databases">
        <title>Draft whole-genome sequence of Heliobacterium chlorum DSM 3682, type strain.</title>
        <authorList>
            <person name="Kyndt J.A."/>
            <person name="Meyer T.E."/>
            <person name="Imhoff J.F."/>
        </authorList>
    </citation>
    <scope>NUCLEOTIDE SEQUENCE [LARGE SCALE GENOMIC DNA]</scope>
    <source>
        <strain evidence="1 2">DSM 3682</strain>
    </source>
</reference>